<dbReference type="PANTHER" id="PTHR43479">
    <property type="entry name" value="ACREF/ENVCD OPERON REPRESSOR-RELATED"/>
    <property type="match status" value="1"/>
</dbReference>
<keyword evidence="1 2" id="KW-0238">DNA-binding</keyword>
<evidence type="ECO:0000259" key="3">
    <source>
        <dbReference type="PROSITE" id="PS50977"/>
    </source>
</evidence>
<dbReference type="EMBL" id="CACRTO010000049">
    <property type="protein sequence ID" value="VYU68189.1"/>
    <property type="molecule type" value="Genomic_DNA"/>
</dbReference>
<dbReference type="InterPro" id="IPR001647">
    <property type="entry name" value="HTH_TetR"/>
</dbReference>
<organism evidence="4">
    <name type="scientific">Clostridium tertium</name>
    <dbReference type="NCBI Taxonomy" id="1559"/>
    <lineage>
        <taxon>Bacteria</taxon>
        <taxon>Bacillati</taxon>
        <taxon>Bacillota</taxon>
        <taxon>Clostridia</taxon>
        <taxon>Eubacteriales</taxon>
        <taxon>Clostridiaceae</taxon>
        <taxon>Clostridium</taxon>
    </lineage>
</organism>
<evidence type="ECO:0000313" key="4">
    <source>
        <dbReference type="EMBL" id="VYU68189.1"/>
    </source>
</evidence>
<dbReference type="AlphaFoldDB" id="A0A6N3GWT5"/>
<gene>
    <name evidence="4" type="primary">dhaS</name>
    <name evidence="4" type="ORF">CTLFYP3_00123</name>
</gene>
<reference evidence="4" key="1">
    <citation type="submission" date="2019-11" db="EMBL/GenBank/DDBJ databases">
        <authorList>
            <person name="Feng L."/>
        </authorList>
    </citation>
    <scope>NUCLEOTIDE SEQUENCE</scope>
    <source>
        <strain evidence="4">CTertiumLFYP3</strain>
    </source>
</reference>
<dbReference type="PANTHER" id="PTHR43479:SF7">
    <property type="entry name" value="TETR-FAMILY TRANSCRIPTIONAL REGULATOR"/>
    <property type="match status" value="1"/>
</dbReference>
<evidence type="ECO:0000256" key="2">
    <source>
        <dbReference type="PROSITE-ProRule" id="PRU00335"/>
    </source>
</evidence>
<accession>A0A6N3GWT5</accession>
<dbReference type="Pfam" id="PF14278">
    <property type="entry name" value="TetR_C_8"/>
    <property type="match status" value="1"/>
</dbReference>
<dbReference type="InterPro" id="IPR050624">
    <property type="entry name" value="HTH-type_Tx_Regulator"/>
</dbReference>
<dbReference type="SUPFAM" id="SSF46689">
    <property type="entry name" value="Homeodomain-like"/>
    <property type="match status" value="1"/>
</dbReference>
<dbReference type="PROSITE" id="PS50977">
    <property type="entry name" value="HTH_TETR_2"/>
    <property type="match status" value="1"/>
</dbReference>
<dbReference type="InterPro" id="IPR009057">
    <property type="entry name" value="Homeodomain-like_sf"/>
</dbReference>
<feature type="DNA-binding region" description="H-T-H motif" evidence="2">
    <location>
        <begin position="26"/>
        <end position="45"/>
    </location>
</feature>
<sequence length="190" mass="22573">MSQITKRAMVASLKNLLLKKPLNKITISDITEECGVNRMTFYYHFQDIFELIEWACEEDAAKVLEGKKTYETWQEGFYNIFMEVSNNKPFVMNVYHSLSREHIENYLYKLTYQLLIDVVEEMAKDIPVREKDKCFIADFYKYSFVGLVLNWIKNDMQEDPKEIIKELTMLMQGNILNALENYRTDKTKQS</sequence>
<dbReference type="Pfam" id="PF00440">
    <property type="entry name" value="TetR_N"/>
    <property type="match status" value="1"/>
</dbReference>
<dbReference type="Gene3D" id="1.10.357.10">
    <property type="entry name" value="Tetracycline Repressor, domain 2"/>
    <property type="match status" value="1"/>
</dbReference>
<name>A0A6N3GWT5_9CLOT</name>
<dbReference type="InterPro" id="IPR039532">
    <property type="entry name" value="TetR_C_Firmicutes"/>
</dbReference>
<evidence type="ECO:0000256" key="1">
    <source>
        <dbReference type="ARBA" id="ARBA00023125"/>
    </source>
</evidence>
<dbReference type="RefSeq" id="WP_156627912.1">
    <property type="nucleotide sequence ID" value="NZ_CACRTO010000049.1"/>
</dbReference>
<dbReference type="GO" id="GO:0003677">
    <property type="term" value="F:DNA binding"/>
    <property type="evidence" value="ECO:0007669"/>
    <property type="project" value="UniProtKB-UniRule"/>
</dbReference>
<protein>
    <submittedName>
        <fullName evidence="4">HTH-type dhaKLM operon transcriptional activator DhaS</fullName>
    </submittedName>
</protein>
<feature type="domain" description="HTH tetR-type" evidence="3">
    <location>
        <begin position="3"/>
        <end position="63"/>
    </location>
</feature>
<proteinExistence type="predicted"/>